<evidence type="ECO:0000256" key="4">
    <source>
        <dbReference type="SAM" id="MobiDB-lite"/>
    </source>
</evidence>
<name>A0ABC8U699_9AQUA</name>
<evidence type="ECO:0000256" key="3">
    <source>
        <dbReference type="SAM" id="Coils"/>
    </source>
</evidence>
<evidence type="ECO:0000256" key="1">
    <source>
        <dbReference type="ARBA" id="ARBA00005485"/>
    </source>
</evidence>
<proteinExistence type="inferred from homology"/>
<organism evidence="5 6">
    <name type="scientific">Ilex paraguariensis</name>
    <name type="common">yerba mate</name>
    <dbReference type="NCBI Taxonomy" id="185542"/>
    <lineage>
        <taxon>Eukaryota</taxon>
        <taxon>Viridiplantae</taxon>
        <taxon>Streptophyta</taxon>
        <taxon>Embryophyta</taxon>
        <taxon>Tracheophyta</taxon>
        <taxon>Spermatophyta</taxon>
        <taxon>Magnoliopsida</taxon>
        <taxon>eudicotyledons</taxon>
        <taxon>Gunneridae</taxon>
        <taxon>Pentapetalae</taxon>
        <taxon>asterids</taxon>
        <taxon>campanulids</taxon>
        <taxon>Aquifoliales</taxon>
        <taxon>Aquifoliaceae</taxon>
        <taxon>Ilex</taxon>
    </lineage>
</organism>
<dbReference type="EMBL" id="CAUOFW020006946">
    <property type="protein sequence ID" value="CAK9177011.1"/>
    <property type="molecule type" value="Genomic_DNA"/>
</dbReference>
<comment type="caution">
    <text evidence="5">The sequence shown here is derived from an EMBL/GenBank/DDBJ whole genome shotgun (WGS) entry which is preliminary data.</text>
</comment>
<feature type="coiled-coil region" evidence="3">
    <location>
        <begin position="6"/>
        <end position="75"/>
    </location>
</feature>
<evidence type="ECO:0000313" key="6">
    <source>
        <dbReference type="Proteomes" id="UP001642360"/>
    </source>
</evidence>
<dbReference type="AlphaFoldDB" id="A0ABC8U699"/>
<evidence type="ECO:0000313" key="5">
    <source>
        <dbReference type="EMBL" id="CAK9177011.1"/>
    </source>
</evidence>
<accession>A0ABC8U699</accession>
<dbReference type="PANTHER" id="PTHR32054">
    <property type="entry name" value="HEAVY CHAIN, PUTATIVE, EXPRESSED-RELATED-RELATED"/>
    <property type="match status" value="1"/>
</dbReference>
<dbReference type="Proteomes" id="UP001642360">
    <property type="component" value="Unassembled WGS sequence"/>
</dbReference>
<feature type="compositionally biased region" description="Polar residues" evidence="4">
    <location>
        <begin position="240"/>
        <end position="252"/>
    </location>
</feature>
<sequence>MASVAVASLEAELNRTRSQITLVQMKEKEAKDKMVELPKQLQEAAQEADQEKSLAQMAREDLRKAKEEAEQAKSGAITMGSRLLAAQKEMEAAKASKKLALAAINALQDSESTRSTNDEGSPAGVAISVEQYYELSKWAYEAEEQANMRVAAALSKIEVAKECESEILTKDGKLGVERELRKWRRAEHELRRAGVAIQGVAKPAKSPRTSFEFEERKESESFNHSLDVAVPQDYMPNPKANVQGSYTETDSSPEVKVTKKKRRSFFPRFFMFLARR</sequence>
<dbReference type="PANTHER" id="PTHR32054:SF31">
    <property type="entry name" value="PROTEIN WEAK CHLOROPLAST MOVEMENT UNDER BLUE LIGHT 1"/>
    <property type="match status" value="1"/>
</dbReference>
<keyword evidence="2 3" id="KW-0175">Coiled coil</keyword>
<gene>
    <name evidence="5" type="ORF">ILEXP_LOCUS46874</name>
</gene>
<dbReference type="Pfam" id="PF05701">
    <property type="entry name" value="WEMBL"/>
    <property type="match status" value="1"/>
</dbReference>
<reference evidence="5 6" key="1">
    <citation type="submission" date="2024-02" db="EMBL/GenBank/DDBJ databases">
        <authorList>
            <person name="Vignale AGUSTIN F."/>
            <person name="Sosa J E."/>
            <person name="Modenutti C."/>
        </authorList>
    </citation>
    <scope>NUCLEOTIDE SEQUENCE [LARGE SCALE GENOMIC DNA]</scope>
</reference>
<evidence type="ECO:0000256" key="2">
    <source>
        <dbReference type="ARBA" id="ARBA00023054"/>
    </source>
</evidence>
<protein>
    <submittedName>
        <fullName evidence="5">Uncharacterized protein</fullName>
    </submittedName>
</protein>
<comment type="similarity">
    <text evidence="1">Belongs to the WEB family.</text>
</comment>
<feature type="region of interest" description="Disordered" evidence="4">
    <location>
        <begin position="229"/>
        <end position="254"/>
    </location>
</feature>
<dbReference type="InterPro" id="IPR008545">
    <property type="entry name" value="Web"/>
</dbReference>
<keyword evidence="6" id="KW-1185">Reference proteome</keyword>